<name>A0A4Z1KQF0_9HELO</name>
<organism evidence="1 2">
    <name type="scientific">Botrytis porri</name>
    <dbReference type="NCBI Taxonomy" id="87229"/>
    <lineage>
        <taxon>Eukaryota</taxon>
        <taxon>Fungi</taxon>
        <taxon>Dikarya</taxon>
        <taxon>Ascomycota</taxon>
        <taxon>Pezizomycotina</taxon>
        <taxon>Leotiomycetes</taxon>
        <taxon>Helotiales</taxon>
        <taxon>Sclerotiniaceae</taxon>
        <taxon>Botrytis</taxon>
    </lineage>
</organism>
<gene>
    <name evidence="1" type="ORF">BPOR_0604g00070</name>
</gene>
<evidence type="ECO:0000313" key="2">
    <source>
        <dbReference type="Proteomes" id="UP000297280"/>
    </source>
</evidence>
<keyword evidence="2" id="KW-1185">Reference proteome</keyword>
<protein>
    <submittedName>
        <fullName evidence="1">Uncharacterized protein</fullName>
    </submittedName>
</protein>
<dbReference type="OrthoDB" id="437457at2759"/>
<dbReference type="STRING" id="87229.A0A4Z1KQF0"/>
<comment type="caution">
    <text evidence="1">The sequence shown here is derived from an EMBL/GenBank/DDBJ whole genome shotgun (WGS) entry which is preliminary data.</text>
</comment>
<reference evidence="1 2" key="1">
    <citation type="submission" date="2017-12" db="EMBL/GenBank/DDBJ databases">
        <title>Comparative genomics of Botrytis spp.</title>
        <authorList>
            <person name="Valero-Jimenez C.A."/>
            <person name="Tapia P."/>
            <person name="Veloso J."/>
            <person name="Silva-Moreno E."/>
            <person name="Staats M."/>
            <person name="Valdes J.H."/>
            <person name="Van Kan J.A.L."/>
        </authorList>
    </citation>
    <scope>NUCLEOTIDE SEQUENCE [LARGE SCALE GENOMIC DNA]</scope>
    <source>
        <strain evidence="1 2">MUCL3349</strain>
    </source>
</reference>
<sequence length="234" mass="26732">MSQVFGSIPPPPGADTSTRGIKAVYIHCLGDRKILGLPKYTEVTISDSHVVFTREKPTDISVHMDTPLLTRKTGYIDPRWVNKRPRIDYACATSEGPMSNRKVLYLNLRANLKQEQYWGLSDMEKWDTIIGTGLVARQDKKDITAHQVEGLARFCFYDLSPAMGELEEYIFDDYPKKSDRKKVREKSAKDFMCQAKFEECYEKLKAERVAAGKSSWATAISLYSQVLNRQNQYA</sequence>
<dbReference type="Proteomes" id="UP000297280">
    <property type="component" value="Unassembled WGS sequence"/>
</dbReference>
<dbReference type="EMBL" id="PQXO01000603">
    <property type="protein sequence ID" value="TGO83709.1"/>
    <property type="molecule type" value="Genomic_DNA"/>
</dbReference>
<accession>A0A4Z1KQF0</accession>
<proteinExistence type="predicted"/>
<evidence type="ECO:0000313" key="1">
    <source>
        <dbReference type="EMBL" id="TGO83709.1"/>
    </source>
</evidence>
<dbReference type="AlphaFoldDB" id="A0A4Z1KQF0"/>